<proteinExistence type="inferred from homology"/>
<evidence type="ECO:0000256" key="6">
    <source>
        <dbReference type="ARBA" id="ARBA00022741"/>
    </source>
</evidence>
<organism evidence="11 12">
    <name type="scientific">Campylobacter sputorum subsp. sputorum</name>
    <dbReference type="NCBI Taxonomy" id="32024"/>
    <lineage>
        <taxon>Bacteria</taxon>
        <taxon>Pseudomonadati</taxon>
        <taxon>Campylobacterota</taxon>
        <taxon>Epsilonproteobacteria</taxon>
        <taxon>Campylobacterales</taxon>
        <taxon>Campylobacteraceae</taxon>
        <taxon>Campylobacter</taxon>
    </lineage>
</organism>
<evidence type="ECO:0000259" key="9">
    <source>
        <dbReference type="Pfam" id="PF01743"/>
    </source>
</evidence>
<dbReference type="GO" id="GO:0000049">
    <property type="term" value="F:tRNA binding"/>
    <property type="evidence" value="ECO:0007669"/>
    <property type="project" value="TreeGrafter"/>
</dbReference>
<keyword evidence="5" id="KW-0479">Metal-binding</keyword>
<sequence>MNCENSELKEVINFLKPYTNRAYFVGGSVRDKLLNIKNSDYDIEVYDISKDKFELLMQKIGAVGVGKSYFVYKYKNIDISLPRTETKIGRGHKAFEVSICNDEKLASKRRDFTINSLMLNIFDGKLLDFWGGKNDLENKILKIIDENSFKEDSLRVLRAIQFVSRFNLTIDKNSFEIMKNIDLNDLSKDRIRLEIIKMFKGKFQEKAFKYLYELNLCSIVFGIEITKNEFEKICQNLNDGFQLVNNQMYFLYKFSNITKCNKSKLLKHLNLSFQYKKILNEPFFANPTKKDLLITSLEMPLSNWLGLDTKELVSIAKNLGIYDNTFKTDISSSDVIKDGFSGENIGKEIKRRKLKMIDEFLTKNN</sequence>
<dbReference type="Pfam" id="PF12627">
    <property type="entry name" value="PolyA_pol_RNAbd"/>
    <property type="match status" value="1"/>
</dbReference>
<feature type="domain" description="Poly A polymerase head" evidence="9">
    <location>
        <begin position="22"/>
        <end position="141"/>
    </location>
</feature>
<gene>
    <name evidence="11" type="primary">cca</name>
    <name evidence="11" type="ORF">NCTC12475_00690</name>
</gene>
<dbReference type="EMBL" id="UFVD01000001">
    <property type="protein sequence ID" value="SUX10493.1"/>
    <property type="molecule type" value="Genomic_DNA"/>
</dbReference>
<evidence type="ECO:0000256" key="5">
    <source>
        <dbReference type="ARBA" id="ARBA00022723"/>
    </source>
</evidence>
<dbReference type="Proteomes" id="UP000254920">
    <property type="component" value="Unassembled WGS sequence"/>
</dbReference>
<dbReference type="EC" id="2.7.7.72" evidence="11"/>
<dbReference type="STRING" id="32024.GCA_000788295_00969"/>
<dbReference type="SUPFAM" id="SSF81891">
    <property type="entry name" value="Poly A polymerase C-terminal region-like"/>
    <property type="match status" value="1"/>
</dbReference>
<dbReference type="CDD" id="cd05398">
    <property type="entry name" value="NT_ClassII-CCAase"/>
    <property type="match status" value="1"/>
</dbReference>
<reference evidence="11 12" key="1">
    <citation type="submission" date="2018-06" db="EMBL/GenBank/DDBJ databases">
        <authorList>
            <consortium name="Pathogen Informatics"/>
            <person name="Doyle S."/>
        </authorList>
    </citation>
    <scope>NUCLEOTIDE SEQUENCE [LARGE SCALE GENOMIC DNA]</scope>
    <source>
        <strain evidence="11 12">NCTC12475</strain>
    </source>
</reference>
<dbReference type="SUPFAM" id="SSF81301">
    <property type="entry name" value="Nucleotidyltransferase"/>
    <property type="match status" value="1"/>
</dbReference>
<dbReference type="GO" id="GO:0000166">
    <property type="term" value="F:nucleotide binding"/>
    <property type="evidence" value="ECO:0007669"/>
    <property type="project" value="UniProtKB-KW"/>
</dbReference>
<dbReference type="InterPro" id="IPR050264">
    <property type="entry name" value="Bact_CCA-adding_enz_type3_sf"/>
</dbReference>
<dbReference type="PANTHER" id="PTHR46173:SF1">
    <property type="entry name" value="CCA TRNA NUCLEOTIDYLTRANSFERASE 1, MITOCHONDRIAL"/>
    <property type="match status" value="1"/>
</dbReference>
<name>A0A381DIG6_9BACT</name>
<protein>
    <submittedName>
        <fullName evidence="11">PolyA polymerase family protein</fullName>
        <ecNumber evidence="11">2.7.7.72</ecNumber>
    </submittedName>
</protein>
<comment type="cofactor">
    <cofactor evidence="1">
        <name>Mg(2+)</name>
        <dbReference type="ChEBI" id="CHEBI:18420"/>
    </cofactor>
</comment>
<keyword evidence="2 8" id="KW-0808">Transferase</keyword>
<dbReference type="RefSeq" id="WP_089182895.1">
    <property type="nucleotide sequence ID" value="NZ_CP043427.1"/>
</dbReference>
<keyword evidence="3" id="KW-0819">tRNA processing</keyword>
<dbReference type="GO" id="GO:0004810">
    <property type="term" value="F:CCA tRNA nucleotidyltransferase activity"/>
    <property type="evidence" value="ECO:0007669"/>
    <property type="project" value="UniProtKB-EC"/>
</dbReference>
<dbReference type="PANTHER" id="PTHR46173">
    <property type="entry name" value="CCA TRNA NUCLEOTIDYLTRANSFERASE 1, MITOCHONDRIAL"/>
    <property type="match status" value="1"/>
</dbReference>
<keyword evidence="4 11" id="KW-0548">Nucleotidyltransferase</keyword>
<keyword evidence="6" id="KW-0547">Nucleotide-binding</keyword>
<keyword evidence="12" id="KW-1185">Reference proteome</keyword>
<keyword evidence="8" id="KW-0694">RNA-binding</keyword>
<dbReference type="Gene3D" id="3.30.460.10">
    <property type="entry name" value="Beta Polymerase, domain 2"/>
    <property type="match status" value="1"/>
</dbReference>
<dbReference type="GO" id="GO:0046872">
    <property type="term" value="F:metal ion binding"/>
    <property type="evidence" value="ECO:0007669"/>
    <property type="project" value="UniProtKB-KW"/>
</dbReference>
<dbReference type="GeneID" id="93091127"/>
<accession>A0A381DIG6</accession>
<dbReference type="Pfam" id="PF01743">
    <property type="entry name" value="PolyA_pol"/>
    <property type="match status" value="1"/>
</dbReference>
<dbReference type="InterPro" id="IPR043519">
    <property type="entry name" value="NT_sf"/>
</dbReference>
<evidence type="ECO:0000313" key="11">
    <source>
        <dbReference type="EMBL" id="SUX10493.1"/>
    </source>
</evidence>
<dbReference type="GO" id="GO:0008033">
    <property type="term" value="P:tRNA processing"/>
    <property type="evidence" value="ECO:0007669"/>
    <property type="project" value="UniProtKB-KW"/>
</dbReference>
<evidence type="ECO:0000256" key="1">
    <source>
        <dbReference type="ARBA" id="ARBA00001946"/>
    </source>
</evidence>
<dbReference type="AlphaFoldDB" id="A0A381DIG6"/>
<evidence type="ECO:0000256" key="8">
    <source>
        <dbReference type="RuleBase" id="RU003953"/>
    </source>
</evidence>
<evidence type="ECO:0000256" key="7">
    <source>
        <dbReference type="ARBA" id="ARBA00022842"/>
    </source>
</evidence>
<dbReference type="Gene3D" id="1.10.3090.10">
    <property type="entry name" value="cca-adding enzyme, domain 2"/>
    <property type="match status" value="1"/>
</dbReference>
<feature type="domain" description="tRNA nucleotidyltransferase/poly(A) polymerase RNA and SrmB- binding" evidence="10">
    <location>
        <begin position="168"/>
        <end position="221"/>
    </location>
</feature>
<dbReference type="OrthoDB" id="9805698at2"/>
<dbReference type="InterPro" id="IPR002646">
    <property type="entry name" value="PolA_pol_head_dom"/>
</dbReference>
<evidence type="ECO:0000259" key="10">
    <source>
        <dbReference type="Pfam" id="PF12627"/>
    </source>
</evidence>
<evidence type="ECO:0000313" key="12">
    <source>
        <dbReference type="Proteomes" id="UP000254920"/>
    </source>
</evidence>
<comment type="similarity">
    <text evidence="8">Belongs to the tRNA nucleotidyltransferase/poly(A) polymerase family.</text>
</comment>
<evidence type="ECO:0000256" key="2">
    <source>
        <dbReference type="ARBA" id="ARBA00022679"/>
    </source>
</evidence>
<evidence type="ECO:0000256" key="4">
    <source>
        <dbReference type="ARBA" id="ARBA00022695"/>
    </source>
</evidence>
<keyword evidence="7" id="KW-0460">Magnesium</keyword>
<evidence type="ECO:0000256" key="3">
    <source>
        <dbReference type="ARBA" id="ARBA00022694"/>
    </source>
</evidence>
<dbReference type="InterPro" id="IPR032828">
    <property type="entry name" value="PolyA_RNA-bd"/>
</dbReference>